<gene>
    <name evidence="11" type="ORF">JYU29_15065</name>
</gene>
<dbReference type="EMBL" id="JAFMNX010000004">
    <property type="protein sequence ID" value="MBS9722011.1"/>
    <property type="molecule type" value="Genomic_DNA"/>
</dbReference>
<dbReference type="InterPro" id="IPR055348">
    <property type="entry name" value="DctQ"/>
</dbReference>
<accession>A0ABS5S0E9</accession>
<comment type="subunit">
    <text evidence="9">The complex comprises the extracytoplasmic solute receptor protein and the two transmembrane proteins.</text>
</comment>
<feature type="transmembrane region" description="Helical" evidence="9">
    <location>
        <begin position="145"/>
        <end position="174"/>
    </location>
</feature>
<dbReference type="PANTHER" id="PTHR35011">
    <property type="entry name" value="2,3-DIKETO-L-GULONATE TRAP TRANSPORTER SMALL PERMEASE PROTEIN YIAM"/>
    <property type="match status" value="1"/>
</dbReference>
<feature type="transmembrane region" description="Helical" evidence="9">
    <location>
        <begin position="21"/>
        <end position="54"/>
    </location>
</feature>
<evidence type="ECO:0000256" key="9">
    <source>
        <dbReference type="RuleBase" id="RU369079"/>
    </source>
</evidence>
<keyword evidence="12" id="KW-1185">Reference proteome</keyword>
<dbReference type="InterPro" id="IPR007387">
    <property type="entry name" value="TRAP_DctQ"/>
</dbReference>
<dbReference type="RefSeq" id="WP_213985673.1">
    <property type="nucleotide sequence ID" value="NZ_JAFMNX010000004.1"/>
</dbReference>
<comment type="similarity">
    <text evidence="8 9">Belongs to the TRAP transporter small permease family.</text>
</comment>
<comment type="function">
    <text evidence="9">Part of the tripartite ATP-independent periplasmic (TRAP) transport system.</text>
</comment>
<sequence>MAELSFSERETVGTVHQPRVLRLIGAVSTLCGWIAAGLIIASIFVTCHMIFVRFVLGQSTIWQTEAVIYMMIAATTIGLAYVQKLRGHVNVDLVPLMLPYRVRRILAYLVLILTVIVVGVIAWYAGHTWFETFDRNWKSSTVWGVRLWIPWLAVPVGFALYLLQLLADIAALYLRIDEPFGKGRE</sequence>
<evidence type="ECO:0000256" key="1">
    <source>
        <dbReference type="ARBA" id="ARBA00004429"/>
    </source>
</evidence>
<evidence type="ECO:0000256" key="3">
    <source>
        <dbReference type="ARBA" id="ARBA00022475"/>
    </source>
</evidence>
<keyword evidence="7 9" id="KW-0472">Membrane</keyword>
<evidence type="ECO:0000256" key="2">
    <source>
        <dbReference type="ARBA" id="ARBA00022448"/>
    </source>
</evidence>
<comment type="subcellular location">
    <subcellularLocation>
        <location evidence="1 9">Cell inner membrane</location>
        <topology evidence="1 9">Multi-pass membrane protein</topology>
    </subcellularLocation>
</comment>
<protein>
    <recommendedName>
        <fullName evidence="9">TRAP transporter small permease protein</fullName>
    </recommendedName>
</protein>
<evidence type="ECO:0000256" key="6">
    <source>
        <dbReference type="ARBA" id="ARBA00022989"/>
    </source>
</evidence>
<evidence type="ECO:0000256" key="4">
    <source>
        <dbReference type="ARBA" id="ARBA00022519"/>
    </source>
</evidence>
<keyword evidence="5 9" id="KW-0812">Transmembrane</keyword>
<comment type="caution">
    <text evidence="11">The sequence shown here is derived from an EMBL/GenBank/DDBJ whole genome shotgun (WGS) entry which is preliminary data.</text>
</comment>
<feature type="transmembrane region" description="Helical" evidence="9">
    <location>
        <begin position="105"/>
        <end position="125"/>
    </location>
</feature>
<feature type="domain" description="Tripartite ATP-independent periplasmic transporters DctQ component" evidence="10">
    <location>
        <begin position="43"/>
        <end position="171"/>
    </location>
</feature>
<evidence type="ECO:0000256" key="5">
    <source>
        <dbReference type="ARBA" id="ARBA00022692"/>
    </source>
</evidence>
<dbReference type="PANTHER" id="PTHR35011:SF10">
    <property type="entry name" value="TRAP TRANSPORTER SMALL PERMEASE PROTEIN"/>
    <property type="match status" value="1"/>
</dbReference>
<name>A0ABS5S0E9_9HYPH</name>
<dbReference type="Pfam" id="PF04290">
    <property type="entry name" value="DctQ"/>
    <property type="match status" value="1"/>
</dbReference>
<evidence type="ECO:0000313" key="12">
    <source>
        <dbReference type="Proteomes" id="UP001297272"/>
    </source>
</evidence>
<evidence type="ECO:0000256" key="8">
    <source>
        <dbReference type="ARBA" id="ARBA00038436"/>
    </source>
</evidence>
<evidence type="ECO:0000259" key="10">
    <source>
        <dbReference type="Pfam" id="PF04290"/>
    </source>
</evidence>
<organism evidence="11 12">
    <name type="scientific">Tianweitania aestuarii</name>
    <dbReference type="NCBI Taxonomy" id="2814886"/>
    <lineage>
        <taxon>Bacteria</taxon>
        <taxon>Pseudomonadati</taxon>
        <taxon>Pseudomonadota</taxon>
        <taxon>Alphaproteobacteria</taxon>
        <taxon>Hyphomicrobiales</taxon>
        <taxon>Phyllobacteriaceae</taxon>
        <taxon>Tianweitania</taxon>
    </lineage>
</organism>
<reference evidence="11 12" key="1">
    <citation type="submission" date="2021-03" db="EMBL/GenBank/DDBJ databases">
        <title>Tianweitania aestuarii sp. nov., isolated from a tidal flat.</title>
        <authorList>
            <person name="Park S."/>
            <person name="Yoon J.-H."/>
        </authorList>
    </citation>
    <scope>NUCLEOTIDE SEQUENCE [LARGE SCALE GENOMIC DNA]</scope>
    <source>
        <strain evidence="11 12">BSSL-BM11</strain>
    </source>
</reference>
<evidence type="ECO:0000256" key="7">
    <source>
        <dbReference type="ARBA" id="ARBA00023136"/>
    </source>
</evidence>
<proteinExistence type="inferred from homology"/>
<evidence type="ECO:0000313" key="11">
    <source>
        <dbReference type="EMBL" id="MBS9722011.1"/>
    </source>
</evidence>
<keyword evidence="4 9" id="KW-0997">Cell inner membrane</keyword>
<keyword evidence="6 9" id="KW-1133">Transmembrane helix</keyword>
<keyword evidence="3" id="KW-1003">Cell membrane</keyword>
<keyword evidence="2 9" id="KW-0813">Transport</keyword>
<dbReference type="Proteomes" id="UP001297272">
    <property type="component" value="Unassembled WGS sequence"/>
</dbReference>
<feature type="transmembrane region" description="Helical" evidence="9">
    <location>
        <begin position="66"/>
        <end position="84"/>
    </location>
</feature>